<evidence type="ECO:0000313" key="3">
    <source>
        <dbReference type="Proteomes" id="UP000595933"/>
    </source>
</evidence>
<protein>
    <recommendedName>
        <fullName evidence="4">NADH-quinone oxidoreductase subunit D domain-containing protein</fullName>
    </recommendedName>
</protein>
<evidence type="ECO:0000313" key="2">
    <source>
        <dbReference type="EMBL" id="QQN51206.1"/>
    </source>
</evidence>
<dbReference type="SUPFAM" id="SSF56762">
    <property type="entry name" value="HydB/Nqo4-like"/>
    <property type="match status" value="1"/>
</dbReference>
<dbReference type="AlphaFoldDB" id="A0A9X7V361"/>
<organism evidence="2 3">
    <name type="scientific">Stutzerimonas balearica</name>
    <dbReference type="NCBI Taxonomy" id="74829"/>
    <lineage>
        <taxon>Bacteria</taxon>
        <taxon>Pseudomonadati</taxon>
        <taxon>Pseudomonadota</taxon>
        <taxon>Gammaproteobacteria</taxon>
        <taxon>Pseudomonadales</taxon>
        <taxon>Pseudomonadaceae</taxon>
        <taxon>Stutzerimonas</taxon>
    </lineage>
</organism>
<sequence length="431" mass="46305">MAIGLLARLAAARPAPVFVALGMHAGPVRETLALDPRVELVDSPRHASVLLVAGGVPPDQHEALRRLHDQLPRPSASLWLSSEPLAELPHAERIDHLDAAPAAIAHLHRELLEGCRPGAAHLLPDQPPNPWKGLGAHGQGGEGMMGGYPYGRPMAMAMMEDLRDGLTLDSLSFTLGPFYPALPPGLQLQLTLQGDLVQMAMLASRAYPLPAAPCWFQALERPVPIAELEIARARHHLHRLAHLLHLAGLDALALRTLADAARLQPGRSLPALRRRILRSGLLQALDPRVGRLDTGQAYTLGGPAYRAAGHDEDARSEDRHYARLGFRPLSHPGGDLRARVLQWLGEIEQALGLAAAADAQALETASQAQVETPRGTMSNEQRPTDGCHLLPDLLPGLEWSQALLLIASLDLAALSPYPQPSTDQVPQRGAA</sequence>
<dbReference type="RefSeq" id="WP_200292013.1">
    <property type="nucleotide sequence ID" value="NZ_CP067013.1"/>
</dbReference>
<accession>A0A9X7V361</accession>
<dbReference type="Gene3D" id="1.10.645.10">
    <property type="entry name" value="Cytochrome-c3 Hydrogenase, chain B"/>
    <property type="match status" value="1"/>
</dbReference>
<dbReference type="Gene3D" id="3.40.50.12280">
    <property type="match status" value="1"/>
</dbReference>
<evidence type="ECO:0008006" key="4">
    <source>
        <dbReference type="Google" id="ProtNLM"/>
    </source>
</evidence>
<dbReference type="SUPFAM" id="SSF56770">
    <property type="entry name" value="HydA/Nqo6-like"/>
    <property type="match status" value="1"/>
</dbReference>
<dbReference type="EMBL" id="CP067013">
    <property type="protein sequence ID" value="QQN51206.1"/>
    <property type="molecule type" value="Genomic_DNA"/>
</dbReference>
<reference evidence="2 3" key="1">
    <citation type="submission" date="2020-12" db="EMBL/GenBank/DDBJ databases">
        <title>FDA dAtabase for Regulatory Grade micrObial Sequences (FDA-ARGOS): Supporting development and validation of Infectious Disease Dx tests.</title>
        <authorList>
            <person name="Sproer C."/>
            <person name="Gronow S."/>
            <person name="Severitt S."/>
            <person name="Schroder I."/>
            <person name="Tallon L."/>
            <person name="Sadzewicz L."/>
            <person name="Zhao X."/>
            <person name="Boylan J."/>
            <person name="Ott S."/>
            <person name="Bowen H."/>
            <person name="Vavikolanu K."/>
            <person name="Mehta A."/>
            <person name="Aluvathingal J."/>
            <person name="Nadendla S."/>
            <person name="Lowell S."/>
            <person name="Myers T."/>
            <person name="Yan Y."/>
            <person name="Sichtig H."/>
        </authorList>
    </citation>
    <scope>NUCLEOTIDE SEQUENCE [LARGE SCALE GENOMIC DNA]</scope>
    <source>
        <strain evidence="2 3">FDAARGOS_1013</strain>
    </source>
</reference>
<evidence type="ECO:0000256" key="1">
    <source>
        <dbReference type="SAM" id="MobiDB-lite"/>
    </source>
</evidence>
<feature type="region of interest" description="Disordered" evidence="1">
    <location>
        <begin position="364"/>
        <end position="384"/>
    </location>
</feature>
<dbReference type="InterPro" id="IPR029014">
    <property type="entry name" value="NiFe-Hase_large"/>
</dbReference>
<gene>
    <name evidence="2" type="ORF">I6H70_01655</name>
</gene>
<dbReference type="Proteomes" id="UP000595933">
    <property type="component" value="Chromosome"/>
</dbReference>
<name>A0A9X7V361_9GAMM</name>
<proteinExistence type="predicted"/>